<dbReference type="AlphaFoldDB" id="A0A4Z9MCS6"/>
<dbReference type="EMBL" id="VCUW02000035">
    <property type="protein sequence ID" value="TRG41815.1"/>
    <property type="molecule type" value="Genomic_DNA"/>
</dbReference>
<accession>A0A4Z9MCS6</accession>
<organism evidence="1 2">
    <name type="scientific">Salmonella anatum</name>
    <dbReference type="NCBI Taxonomy" id="58712"/>
    <lineage>
        <taxon>Bacteria</taxon>
        <taxon>Pseudomonadati</taxon>
        <taxon>Pseudomonadota</taxon>
        <taxon>Gammaproteobacteria</taxon>
        <taxon>Enterobacterales</taxon>
        <taxon>Enterobacteriaceae</taxon>
        <taxon>Salmonella</taxon>
    </lineage>
</organism>
<name>A0A4Z9MCS6_SALAN</name>
<evidence type="ECO:0000313" key="2">
    <source>
        <dbReference type="Proteomes" id="UP000319232"/>
    </source>
</evidence>
<gene>
    <name evidence="1" type="ORF">FG704_024350</name>
</gene>
<evidence type="ECO:0000313" key="1">
    <source>
        <dbReference type="EMBL" id="TRG41815.1"/>
    </source>
</evidence>
<dbReference type="Proteomes" id="UP000319232">
    <property type="component" value="Unassembled WGS sequence"/>
</dbReference>
<comment type="caution">
    <text evidence="1">The sequence shown here is derived from an EMBL/GenBank/DDBJ whole genome shotgun (WGS) entry which is preliminary data.</text>
</comment>
<dbReference type="RefSeq" id="WP_063177109.1">
    <property type="nucleotide sequence ID" value="NZ_VCUW02000035.1"/>
</dbReference>
<proteinExistence type="predicted"/>
<protein>
    <submittedName>
        <fullName evidence="1">Uncharacterized protein</fullName>
    </submittedName>
</protein>
<sequence>MQELEGAPLHHSKLAGVRLACPPELSASIQDYFKSNGFDVSKTICFSNNAPDRLNLIFEVATQARKLAGVIMGLLNRNDVEIELNLCTGDYEPKIAKVKLRSLKALLNKSNFC</sequence>
<reference evidence="1 2" key="1">
    <citation type="journal article" date="2019" name="Appl. Environ. Microbiol.">
        <title>Clinically Unreported Salmonellosis Outbreak Detected via Comparative Genomic Analysis of Municipal Wastewater Salmonella Isolates.</title>
        <authorList>
            <person name="Diemert S."/>
            <person name="Yan T."/>
        </authorList>
    </citation>
    <scope>NUCLEOTIDE SEQUENCE [LARGE SCALE GENOMIC DNA]</scope>
    <source>
        <strain evidence="1 2">HIY0183</strain>
    </source>
</reference>